<comment type="cofactor">
    <cofactor evidence="6">
        <name>Mg(2+)</name>
        <dbReference type="ChEBI" id="CHEBI:18420"/>
    </cofactor>
</comment>
<name>A0A1H3G1Y5_9EURY</name>
<dbReference type="HAMAP" id="MF_01208">
    <property type="entry name" value="PyrE"/>
    <property type="match status" value="1"/>
</dbReference>
<keyword evidence="5 6" id="KW-0665">Pyrimidine biosynthesis</keyword>
<comment type="caution">
    <text evidence="6">Lacks conserved residue(s) required for the propagation of feature annotation.</text>
</comment>
<dbReference type="GO" id="GO:0004588">
    <property type="term" value="F:orotate phosphoribosyltransferase activity"/>
    <property type="evidence" value="ECO:0007669"/>
    <property type="project" value="UniProtKB-UniRule"/>
</dbReference>
<gene>
    <name evidence="6" type="primary">pyrE</name>
    <name evidence="8" type="ORF">SAMN05216564_102306</name>
</gene>
<evidence type="ECO:0000256" key="2">
    <source>
        <dbReference type="ARBA" id="ARBA00011971"/>
    </source>
</evidence>
<dbReference type="Proteomes" id="UP000199079">
    <property type="component" value="Unassembled WGS sequence"/>
</dbReference>
<dbReference type="PANTHER" id="PTHR19278">
    <property type="entry name" value="OROTATE PHOSPHORIBOSYLTRANSFERASE"/>
    <property type="match status" value="1"/>
</dbReference>
<comment type="catalytic activity">
    <reaction evidence="6">
        <text>orotidine 5'-phosphate + diphosphate = orotate + 5-phospho-alpha-D-ribose 1-diphosphate</text>
        <dbReference type="Rhea" id="RHEA:10380"/>
        <dbReference type="ChEBI" id="CHEBI:30839"/>
        <dbReference type="ChEBI" id="CHEBI:33019"/>
        <dbReference type="ChEBI" id="CHEBI:57538"/>
        <dbReference type="ChEBI" id="CHEBI:58017"/>
        <dbReference type="EC" id="2.4.2.10"/>
    </reaction>
</comment>
<comment type="similarity">
    <text evidence="6">Belongs to the purine/pyrimidine phosphoribosyltransferase family. PyrE subfamily.</text>
</comment>
<feature type="binding site" evidence="6">
    <location>
        <position position="104"/>
    </location>
    <ligand>
        <name>5-phospho-alpha-D-ribose 1-diphosphate</name>
        <dbReference type="ChEBI" id="CHEBI:58017"/>
        <note>ligand shared between dimeric partners</note>
    </ligand>
</feature>
<comment type="subunit">
    <text evidence="6">Homodimer.</text>
</comment>
<dbReference type="GO" id="GO:0000287">
    <property type="term" value="F:magnesium ion binding"/>
    <property type="evidence" value="ECO:0007669"/>
    <property type="project" value="UniProtKB-UniRule"/>
</dbReference>
<dbReference type="SUPFAM" id="SSF53271">
    <property type="entry name" value="PRTase-like"/>
    <property type="match status" value="1"/>
</dbReference>
<proteinExistence type="inferred from homology"/>
<protein>
    <recommendedName>
        <fullName evidence="2 6">Orotate phosphoribosyltransferase</fullName>
        <shortName evidence="6">OPRT</shortName>
        <shortName evidence="6">OPRTase</shortName>
        <ecNumber evidence="2 6">2.4.2.10</ecNumber>
    </recommendedName>
</protein>
<accession>A0A1H3G1Y5</accession>
<dbReference type="GO" id="GO:0019856">
    <property type="term" value="P:pyrimidine nucleobase biosynthetic process"/>
    <property type="evidence" value="ECO:0007669"/>
    <property type="project" value="TreeGrafter"/>
</dbReference>
<keyword evidence="3 6" id="KW-0328">Glycosyltransferase</keyword>
<dbReference type="NCBIfam" id="TIGR00336">
    <property type="entry name" value="pyrE"/>
    <property type="match status" value="1"/>
</dbReference>
<organism evidence="8 9">
    <name type="scientific">Halopenitus persicus</name>
    <dbReference type="NCBI Taxonomy" id="1048396"/>
    <lineage>
        <taxon>Archaea</taxon>
        <taxon>Methanobacteriati</taxon>
        <taxon>Methanobacteriota</taxon>
        <taxon>Stenosarchaea group</taxon>
        <taxon>Halobacteria</taxon>
        <taxon>Halobacteriales</taxon>
        <taxon>Haloferacaceae</taxon>
        <taxon>Halopenitus</taxon>
    </lineage>
</organism>
<feature type="binding site" evidence="6">
    <location>
        <position position="158"/>
    </location>
    <ligand>
        <name>orotate</name>
        <dbReference type="ChEBI" id="CHEBI:30839"/>
    </ligand>
</feature>
<comment type="pathway">
    <text evidence="1 6">Pyrimidine metabolism; UMP biosynthesis via de novo pathway; UMP from orotate: step 1/2.</text>
</comment>
<evidence type="ECO:0000256" key="1">
    <source>
        <dbReference type="ARBA" id="ARBA00004889"/>
    </source>
</evidence>
<evidence type="ECO:0000256" key="5">
    <source>
        <dbReference type="ARBA" id="ARBA00022975"/>
    </source>
</evidence>
<keyword evidence="4 6" id="KW-0808">Transferase</keyword>
<dbReference type="EMBL" id="FNPC01000002">
    <property type="protein sequence ID" value="SDX97362.1"/>
    <property type="molecule type" value="Genomic_DNA"/>
</dbReference>
<dbReference type="Pfam" id="PF00156">
    <property type="entry name" value="Pribosyltran"/>
    <property type="match status" value="1"/>
</dbReference>
<sequence>MDETETRSGSTAETADLIAALRAADAVRFGEFELSHGGTSDYYVDKYLFETDPECLRLIAAAFADRLADVDAKLAGVALGAVPLVAVTAAELDRPYVIARKQAKEYGTGNRIEGRLADGESVVVLEDIATTGRSALDAVEALRDAGAVVDRVLVVVDREEGAAELLADHDVELESLVNASQLLADADRN</sequence>
<dbReference type="InterPro" id="IPR004467">
    <property type="entry name" value="Or_phspho_trans_dom"/>
</dbReference>
<feature type="binding site" description="in other chain" evidence="6">
    <location>
        <position position="101"/>
    </location>
    <ligand>
        <name>5-phospho-alpha-D-ribose 1-diphosphate</name>
        <dbReference type="ChEBI" id="CHEBI:58017"/>
        <note>ligand shared between dimeric partners</note>
    </ligand>
</feature>
<dbReference type="PANTHER" id="PTHR19278:SF9">
    <property type="entry name" value="URIDINE 5'-MONOPHOSPHATE SYNTHASE"/>
    <property type="match status" value="1"/>
</dbReference>
<dbReference type="CDD" id="cd06223">
    <property type="entry name" value="PRTases_typeI"/>
    <property type="match status" value="1"/>
</dbReference>
<feature type="binding site" evidence="6">
    <location>
        <position position="100"/>
    </location>
    <ligand>
        <name>5-phospho-alpha-D-ribose 1-diphosphate</name>
        <dbReference type="ChEBI" id="CHEBI:58017"/>
        <note>ligand shared between dimeric partners</note>
    </ligand>
</feature>
<keyword evidence="9" id="KW-1185">Reference proteome</keyword>
<dbReference type="InterPro" id="IPR023031">
    <property type="entry name" value="OPRT"/>
</dbReference>
<feature type="binding site" evidence="6">
    <location>
        <position position="130"/>
    </location>
    <ligand>
        <name>orotate</name>
        <dbReference type="ChEBI" id="CHEBI:30839"/>
    </ligand>
</feature>
<evidence type="ECO:0000313" key="8">
    <source>
        <dbReference type="EMBL" id="SDX97362.1"/>
    </source>
</evidence>
<keyword evidence="6" id="KW-0460">Magnesium</keyword>
<dbReference type="OrthoDB" id="9089at2157"/>
<dbReference type="UniPathway" id="UPA00070">
    <property type="reaction ID" value="UER00119"/>
</dbReference>
<dbReference type="InterPro" id="IPR029057">
    <property type="entry name" value="PRTase-like"/>
</dbReference>
<feature type="binding site" description="in other chain" evidence="6">
    <location>
        <begin position="126"/>
        <end position="134"/>
    </location>
    <ligand>
        <name>5-phospho-alpha-D-ribose 1-diphosphate</name>
        <dbReference type="ChEBI" id="CHEBI:58017"/>
        <note>ligand shared between dimeric partners</note>
    </ligand>
</feature>
<evidence type="ECO:0000313" key="9">
    <source>
        <dbReference type="Proteomes" id="UP000199079"/>
    </source>
</evidence>
<evidence type="ECO:0000256" key="4">
    <source>
        <dbReference type="ARBA" id="ARBA00022679"/>
    </source>
</evidence>
<dbReference type="InterPro" id="IPR000836">
    <property type="entry name" value="PRTase_dom"/>
</dbReference>
<evidence type="ECO:0000256" key="6">
    <source>
        <dbReference type="HAMAP-Rule" id="MF_01208"/>
    </source>
</evidence>
<comment type="function">
    <text evidence="6">Catalyzes the transfer of a ribosyl phosphate group from 5-phosphoribose 1-diphosphate to orotate, leading to the formation of orotidine monophosphate (OMP).</text>
</comment>
<evidence type="ECO:0000256" key="3">
    <source>
        <dbReference type="ARBA" id="ARBA00022676"/>
    </source>
</evidence>
<feature type="domain" description="Phosphoribosyltransferase" evidence="7">
    <location>
        <begin position="55"/>
        <end position="166"/>
    </location>
</feature>
<dbReference type="AlphaFoldDB" id="A0A1H3G1Y5"/>
<reference evidence="9" key="1">
    <citation type="submission" date="2016-10" db="EMBL/GenBank/DDBJ databases">
        <authorList>
            <person name="Varghese N."/>
            <person name="Submissions S."/>
        </authorList>
    </citation>
    <scope>NUCLEOTIDE SEQUENCE [LARGE SCALE GENOMIC DNA]</scope>
    <source>
        <strain evidence="9">DC30,IBRC 10041,KCTC 4046</strain>
    </source>
</reference>
<dbReference type="EC" id="2.4.2.10" evidence="2 6"/>
<dbReference type="GO" id="GO:0044205">
    <property type="term" value="P:'de novo' UMP biosynthetic process"/>
    <property type="evidence" value="ECO:0007669"/>
    <property type="project" value="UniProtKB-UniRule"/>
</dbReference>
<evidence type="ECO:0000259" key="7">
    <source>
        <dbReference type="Pfam" id="PF00156"/>
    </source>
</evidence>
<dbReference type="RefSeq" id="WP_021073133.1">
    <property type="nucleotide sequence ID" value="NZ_FNPC01000002.1"/>
</dbReference>
<dbReference type="Gene3D" id="3.40.50.2020">
    <property type="match status" value="1"/>
</dbReference>
<dbReference type="GeneID" id="43838858"/>